<protein>
    <recommendedName>
        <fullName evidence="4">DUF2752 domain-containing protein</fullName>
    </recommendedName>
</protein>
<feature type="transmembrane region" description="Helical" evidence="1">
    <location>
        <begin position="12"/>
        <end position="29"/>
    </location>
</feature>
<evidence type="ECO:0000313" key="2">
    <source>
        <dbReference type="EMBL" id="NID13598.1"/>
    </source>
</evidence>
<sequence length="128" mass="14207">MLAHAPIRQRIARFLLGLLLLMQINSVVFRHAHRLANGQIVTHAHPYNLFSKSCPLSANPHTTHELLLLDAVSNASFVPTFALLIAFLLLLVRFIIRSVPAAPTYGIRTVCLARPTLRGPPSSLSFRH</sequence>
<gene>
    <name evidence="2" type="ORF">F7231_25750</name>
</gene>
<name>A0ABX0QP85_9BACT</name>
<keyword evidence="1" id="KW-0812">Transmembrane</keyword>
<dbReference type="Proteomes" id="UP000606008">
    <property type="component" value="Unassembled WGS sequence"/>
</dbReference>
<dbReference type="EMBL" id="WAEL01000013">
    <property type="protein sequence ID" value="NID13598.1"/>
    <property type="molecule type" value="Genomic_DNA"/>
</dbReference>
<evidence type="ECO:0008006" key="4">
    <source>
        <dbReference type="Google" id="ProtNLM"/>
    </source>
</evidence>
<organism evidence="2 3">
    <name type="scientific">Fibrivirga algicola</name>
    <dbReference type="NCBI Taxonomy" id="2950420"/>
    <lineage>
        <taxon>Bacteria</taxon>
        <taxon>Pseudomonadati</taxon>
        <taxon>Bacteroidota</taxon>
        <taxon>Cytophagia</taxon>
        <taxon>Cytophagales</taxon>
        <taxon>Spirosomataceae</taxon>
        <taxon>Fibrivirga</taxon>
    </lineage>
</organism>
<reference evidence="2" key="1">
    <citation type="submission" date="2024-05" db="EMBL/GenBank/DDBJ databases">
        <authorList>
            <person name="Jung D.-H."/>
        </authorList>
    </citation>
    <scope>NUCLEOTIDE SEQUENCE</scope>
    <source>
        <strain evidence="2">JA-25</strain>
    </source>
</reference>
<proteinExistence type="predicted"/>
<feature type="transmembrane region" description="Helical" evidence="1">
    <location>
        <begin position="76"/>
        <end position="96"/>
    </location>
</feature>
<evidence type="ECO:0000256" key="1">
    <source>
        <dbReference type="SAM" id="Phobius"/>
    </source>
</evidence>
<evidence type="ECO:0000313" key="3">
    <source>
        <dbReference type="Proteomes" id="UP000606008"/>
    </source>
</evidence>
<dbReference type="RefSeq" id="WP_166694123.1">
    <property type="nucleotide sequence ID" value="NZ_WAEL01000013.1"/>
</dbReference>
<keyword evidence="1" id="KW-1133">Transmembrane helix</keyword>
<accession>A0ABX0QP85</accession>
<keyword evidence="3" id="KW-1185">Reference proteome</keyword>
<comment type="caution">
    <text evidence="2">The sequence shown here is derived from an EMBL/GenBank/DDBJ whole genome shotgun (WGS) entry which is preliminary data.</text>
</comment>
<keyword evidence="1" id="KW-0472">Membrane</keyword>